<evidence type="ECO:0000256" key="2">
    <source>
        <dbReference type="ARBA" id="ARBA00023015"/>
    </source>
</evidence>
<dbReference type="InterPro" id="IPR007324">
    <property type="entry name" value="Sugar-bd_dom_put"/>
</dbReference>
<evidence type="ECO:0000256" key="1">
    <source>
        <dbReference type="ARBA" id="ARBA00010466"/>
    </source>
</evidence>
<protein>
    <submittedName>
        <fullName evidence="6">Sugar-binding transcriptional regulator</fullName>
    </submittedName>
</protein>
<keyword evidence="3" id="KW-0238">DNA-binding</keyword>
<evidence type="ECO:0000256" key="3">
    <source>
        <dbReference type="ARBA" id="ARBA00023125"/>
    </source>
</evidence>
<dbReference type="Gene3D" id="3.40.50.1360">
    <property type="match status" value="1"/>
</dbReference>
<organism evidence="6 7">
    <name type="scientific">Nocardioides aestuarii</name>
    <dbReference type="NCBI Taxonomy" id="252231"/>
    <lineage>
        <taxon>Bacteria</taxon>
        <taxon>Bacillati</taxon>
        <taxon>Actinomycetota</taxon>
        <taxon>Actinomycetes</taxon>
        <taxon>Propionibacteriales</taxon>
        <taxon>Nocardioidaceae</taxon>
        <taxon>Nocardioides</taxon>
    </lineage>
</organism>
<dbReference type="SUPFAM" id="SSF100950">
    <property type="entry name" value="NagB/RpiA/CoA transferase-like"/>
    <property type="match status" value="1"/>
</dbReference>
<dbReference type="Proteomes" id="UP001597351">
    <property type="component" value="Unassembled WGS sequence"/>
</dbReference>
<gene>
    <name evidence="6" type="ORF">ACFSDE_07680</name>
</gene>
<dbReference type="EMBL" id="JBHUGD010000003">
    <property type="protein sequence ID" value="MFD1946666.1"/>
    <property type="molecule type" value="Genomic_DNA"/>
</dbReference>
<dbReference type="InterPro" id="IPR037171">
    <property type="entry name" value="NagB/RpiA_transferase-like"/>
</dbReference>
<dbReference type="Gene3D" id="1.10.10.60">
    <property type="entry name" value="Homeodomain-like"/>
    <property type="match status" value="1"/>
</dbReference>
<comment type="similarity">
    <text evidence="1">Belongs to the SorC transcriptional regulatory family.</text>
</comment>
<comment type="caution">
    <text evidence="6">The sequence shown here is derived from an EMBL/GenBank/DDBJ whole genome shotgun (WGS) entry which is preliminary data.</text>
</comment>
<keyword evidence="7" id="KW-1185">Reference proteome</keyword>
<evidence type="ECO:0000313" key="6">
    <source>
        <dbReference type="EMBL" id="MFD1946666.1"/>
    </source>
</evidence>
<proteinExistence type="inferred from homology"/>
<dbReference type="Pfam" id="PF04198">
    <property type="entry name" value="Sugar-bind"/>
    <property type="match status" value="1"/>
</dbReference>
<evidence type="ECO:0000259" key="5">
    <source>
        <dbReference type="Pfam" id="PF04198"/>
    </source>
</evidence>
<keyword evidence="4" id="KW-0804">Transcription</keyword>
<accession>A0ABW4TLY9</accession>
<keyword evidence="2" id="KW-0805">Transcription regulation</keyword>
<dbReference type="PANTHER" id="PTHR34294:SF1">
    <property type="entry name" value="TRANSCRIPTIONAL REGULATOR LSRR"/>
    <property type="match status" value="1"/>
</dbReference>
<name>A0ABW4TLY9_9ACTN</name>
<reference evidence="7" key="1">
    <citation type="journal article" date="2019" name="Int. J. Syst. Evol. Microbiol.">
        <title>The Global Catalogue of Microorganisms (GCM) 10K type strain sequencing project: providing services to taxonomists for standard genome sequencing and annotation.</title>
        <authorList>
            <consortium name="The Broad Institute Genomics Platform"/>
            <consortium name="The Broad Institute Genome Sequencing Center for Infectious Disease"/>
            <person name="Wu L."/>
            <person name="Ma J."/>
        </authorList>
    </citation>
    <scope>NUCLEOTIDE SEQUENCE [LARGE SCALE GENOMIC DNA]</scope>
    <source>
        <strain evidence="7">CGMCC 1.12477</strain>
    </source>
</reference>
<dbReference type="PANTHER" id="PTHR34294">
    <property type="entry name" value="TRANSCRIPTIONAL REGULATOR-RELATED"/>
    <property type="match status" value="1"/>
</dbReference>
<dbReference type="RefSeq" id="WP_343917030.1">
    <property type="nucleotide sequence ID" value="NZ_BAAAJT010000002.1"/>
</dbReference>
<dbReference type="InterPro" id="IPR051054">
    <property type="entry name" value="SorC_transcr_regulators"/>
</dbReference>
<evidence type="ECO:0000256" key="4">
    <source>
        <dbReference type="ARBA" id="ARBA00023163"/>
    </source>
</evidence>
<feature type="domain" description="Sugar-binding" evidence="5">
    <location>
        <begin position="60"/>
        <end position="306"/>
    </location>
</feature>
<sequence length="330" mass="35491">MDDAQRRLLSALARRYYLEDASKTDLAAEFSISRFRVARLLQQARETGIVTIQIADHDERSESLSAELAHHLMLDECVVVKAGDDDADNRRRLAKVAAARIQDQVNEGDVLGLSWGRTLAAIGEELADLPPCTIIQLTGTVGHDLRQSPVEVIRRIAGRSSVDAVAIFAPLFAASEAAARTFRRDPAIRAALQRYDHLDHAVLAVGSWVPPITQLDTLVTERDLEELAREGTAAEVAGIFLRADGSPVDAAAARRRISVSVDELLATPQVTAVAGSVEKAPAIAATARSGLLTSLVTDDRTAASLLGLPAVTSRALVRQPRPHQGARRTS</sequence>
<evidence type="ECO:0000313" key="7">
    <source>
        <dbReference type="Proteomes" id="UP001597351"/>
    </source>
</evidence>